<evidence type="ECO:0000313" key="2">
    <source>
        <dbReference type="EMBL" id="MET3869993.1"/>
    </source>
</evidence>
<organism evidence="2 3">
    <name type="scientific">Methylobacterium radiotolerans</name>
    <dbReference type="NCBI Taxonomy" id="31998"/>
    <lineage>
        <taxon>Bacteria</taxon>
        <taxon>Pseudomonadati</taxon>
        <taxon>Pseudomonadota</taxon>
        <taxon>Alphaproteobacteria</taxon>
        <taxon>Hyphomicrobiales</taxon>
        <taxon>Methylobacteriaceae</taxon>
        <taxon>Methylobacterium</taxon>
    </lineage>
</organism>
<sequence length="101" mass="11583">MDVLEFSIEADVTEFDREPKFYRDKAHRKPVLVKEDGKPSTVVVDYSDFIEMLEALEAALNLLKIGDTKSDRQAYTIDNLPPDVAQMILEAPPSDLEEYEY</sequence>
<protein>
    <submittedName>
        <fullName evidence="2">PHD/YefM family antitoxin component YafN of YafNO toxin-antitoxin module</fullName>
    </submittedName>
</protein>
<evidence type="ECO:0000313" key="3">
    <source>
        <dbReference type="Proteomes" id="UP001549119"/>
    </source>
</evidence>
<dbReference type="InterPro" id="IPR036165">
    <property type="entry name" value="YefM-like_sf"/>
</dbReference>
<comment type="caution">
    <text evidence="2">The sequence shown here is derived from an EMBL/GenBank/DDBJ whole genome shotgun (WGS) entry which is preliminary data.</text>
</comment>
<name>A0ABV2NTZ7_9HYPH</name>
<keyword evidence="3" id="KW-1185">Reference proteome</keyword>
<accession>A0ABV2NTZ7</accession>
<dbReference type="RefSeq" id="WP_209651109.1">
    <property type="nucleotide sequence ID" value="NZ_JBEPNV010000005.1"/>
</dbReference>
<reference evidence="2 3" key="1">
    <citation type="submission" date="2024-06" db="EMBL/GenBank/DDBJ databases">
        <title>Genomics of switchgrass bacterial isolates.</title>
        <authorList>
            <person name="Shade A."/>
        </authorList>
    </citation>
    <scope>NUCLEOTIDE SEQUENCE [LARGE SCALE GENOMIC DNA]</scope>
    <source>
        <strain evidence="2 3">PvP084</strain>
    </source>
</reference>
<dbReference type="Proteomes" id="UP001549119">
    <property type="component" value="Unassembled WGS sequence"/>
</dbReference>
<gene>
    <name evidence="2" type="ORF">ABIC20_007378</name>
</gene>
<evidence type="ECO:0000256" key="1">
    <source>
        <dbReference type="ARBA" id="ARBA00009981"/>
    </source>
</evidence>
<dbReference type="EMBL" id="JBEPNW010000008">
    <property type="protein sequence ID" value="MET3869993.1"/>
    <property type="molecule type" value="Genomic_DNA"/>
</dbReference>
<comment type="similarity">
    <text evidence="1">Belongs to the phD/YefM antitoxin family.</text>
</comment>
<proteinExistence type="inferred from homology"/>
<dbReference type="SUPFAM" id="SSF143120">
    <property type="entry name" value="YefM-like"/>
    <property type="match status" value="1"/>
</dbReference>